<feature type="compositionally biased region" description="Low complexity" evidence="1">
    <location>
        <begin position="25"/>
        <end position="51"/>
    </location>
</feature>
<evidence type="ECO:0000256" key="1">
    <source>
        <dbReference type="SAM" id="MobiDB-lite"/>
    </source>
</evidence>
<reference evidence="2 3" key="1">
    <citation type="journal article" date="2018" name="Nat. Ecol. Evol.">
        <title>Pezizomycetes genomes reveal the molecular basis of ectomycorrhizal truffle lifestyle.</title>
        <authorList>
            <person name="Murat C."/>
            <person name="Payen T."/>
            <person name="Noel B."/>
            <person name="Kuo A."/>
            <person name="Morin E."/>
            <person name="Chen J."/>
            <person name="Kohler A."/>
            <person name="Krizsan K."/>
            <person name="Balestrini R."/>
            <person name="Da Silva C."/>
            <person name="Montanini B."/>
            <person name="Hainaut M."/>
            <person name="Levati E."/>
            <person name="Barry K.W."/>
            <person name="Belfiori B."/>
            <person name="Cichocki N."/>
            <person name="Clum A."/>
            <person name="Dockter R.B."/>
            <person name="Fauchery L."/>
            <person name="Guy J."/>
            <person name="Iotti M."/>
            <person name="Le Tacon F."/>
            <person name="Lindquist E.A."/>
            <person name="Lipzen A."/>
            <person name="Malagnac F."/>
            <person name="Mello A."/>
            <person name="Molinier V."/>
            <person name="Miyauchi S."/>
            <person name="Poulain J."/>
            <person name="Riccioni C."/>
            <person name="Rubini A."/>
            <person name="Sitrit Y."/>
            <person name="Splivallo R."/>
            <person name="Traeger S."/>
            <person name="Wang M."/>
            <person name="Zifcakova L."/>
            <person name="Wipf D."/>
            <person name="Zambonelli A."/>
            <person name="Paolocci F."/>
            <person name="Nowrousian M."/>
            <person name="Ottonello S."/>
            <person name="Baldrian P."/>
            <person name="Spatafora J.W."/>
            <person name="Henrissat B."/>
            <person name="Nagy L.G."/>
            <person name="Aury J.M."/>
            <person name="Wincker P."/>
            <person name="Grigoriev I.V."/>
            <person name="Bonfante P."/>
            <person name="Martin F.M."/>
        </authorList>
    </citation>
    <scope>NUCLEOTIDE SEQUENCE [LARGE SCALE GENOMIC DNA]</scope>
    <source>
        <strain evidence="2 3">ATCC MYA-4762</strain>
    </source>
</reference>
<keyword evidence="3" id="KW-1185">Reference proteome</keyword>
<feature type="region of interest" description="Disordered" evidence="1">
    <location>
        <begin position="346"/>
        <end position="409"/>
    </location>
</feature>
<dbReference type="OrthoDB" id="10501190at2759"/>
<feature type="region of interest" description="Disordered" evidence="1">
    <location>
        <begin position="23"/>
        <end position="65"/>
    </location>
</feature>
<feature type="region of interest" description="Disordered" evidence="1">
    <location>
        <begin position="105"/>
        <end position="139"/>
    </location>
</feature>
<organism evidence="2 3">
    <name type="scientific">Terfezia boudieri ATCC MYA-4762</name>
    <dbReference type="NCBI Taxonomy" id="1051890"/>
    <lineage>
        <taxon>Eukaryota</taxon>
        <taxon>Fungi</taxon>
        <taxon>Dikarya</taxon>
        <taxon>Ascomycota</taxon>
        <taxon>Pezizomycotina</taxon>
        <taxon>Pezizomycetes</taxon>
        <taxon>Pezizales</taxon>
        <taxon>Pezizaceae</taxon>
        <taxon>Terfezia</taxon>
    </lineage>
</organism>
<proteinExistence type="predicted"/>
<feature type="compositionally biased region" description="Acidic residues" evidence="1">
    <location>
        <begin position="180"/>
        <end position="192"/>
    </location>
</feature>
<sequence length="409" mass="46123">MTYPLAYPPVDEGSEVENLAKRRNYGNNNRNQNTNVNQNTNINRNSNLNSNRGGGGRRGGLRTGPPEAELEEQAALDKRALVRTYTVAGAPYRYRANALLYPPEDEQAHEDQNEQEGEDTEGTDQEEQQSDENLKKRALVRTLSYTPGVRTFRTWSAPGVRTFGTAGLRSYRTWSFPPEGAEEQQLPDDGAEEQQLAQDGSEEQQLPEDGAEQEEQGEANLDKRALVRMLSFTPGVRTFRTYSTPGVRTFRASHIRTFTTSRFPPEGAEEQLPEGEEQQEIEGEDKDFEKRGLVRTFSTKTYSYGVPAWRSGIRRLSIPPNSEEETAAQNLMKRDDSGNYEYIIVPGADQQAEENLEKRQSDQGRDRDHCDTGRGSGRNRVPVVEEDESRNQSTHGSRQVVDEVSEQLK</sequence>
<feature type="region of interest" description="Disordered" evidence="1">
    <location>
        <begin position="263"/>
        <end position="291"/>
    </location>
</feature>
<feature type="compositionally biased region" description="Acidic residues" evidence="1">
    <location>
        <begin position="200"/>
        <end position="217"/>
    </location>
</feature>
<dbReference type="AlphaFoldDB" id="A0A3N4L5L1"/>
<dbReference type="Proteomes" id="UP000267821">
    <property type="component" value="Unassembled WGS sequence"/>
</dbReference>
<protein>
    <submittedName>
        <fullName evidence="2">Uncharacterized protein</fullName>
    </submittedName>
</protein>
<evidence type="ECO:0000313" key="2">
    <source>
        <dbReference type="EMBL" id="RPB18177.1"/>
    </source>
</evidence>
<feature type="compositionally biased region" description="Basic and acidic residues" evidence="1">
    <location>
        <begin position="355"/>
        <end position="372"/>
    </location>
</feature>
<feature type="region of interest" description="Disordered" evidence="1">
    <location>
        <begin position="174"/>
        <end position="222"/>
    </location>
</feature>
<feature type="compositionally biased region" description="Gly residues" evidence="1">
    <location>
        <begin position="52"/>
        <end position="62"/>
    </location>
</feature>
<gene>
    <name evidence="2" type="ORF">L211DRAFT_843939</name>
</gene>
<dbReference type="InParanoid" id="A0A3N4L5L1"/>
<evidence type="ECO:0000313" key="3">
    <source>
        <dbReference type="Proteomes" id="UP000267821"/>
    </source>
</evidence>
<feature type="compositionally biased region" description="Acidic residues" evidence="1">
    <location>
        <begin position="105"/>
        <end position="130"/>
    </location>
</feature>
<accession>A0A3N4L5L1</accession>
<dbReference type="EMBL" id="ML121670">
    <property type="protein sequence ID" value="RPB18177.1"/>
    <property type="molecule type" value="Genomic_DNA"/>
</dbReference>
<feature type="compositionally biased region" description="Acidic residues" evidence="1">
    <location>
        <begin position="267"/>
        <end position="286"/>
    </location>
</feature>
<name>A0A3N4L5L1_9PEZI</name>